<name>A0A231VCM2_THETR</name>
<evidence type="ECO:0000313" key="9">
    <source>
        <dbReference type="EMBL" id="OXT05731.1"/>
    </source>
</evidence>
<evidence type="ECO:0000256" key="6">
    <source>
        <dbReference type="ARBA" id="ARBA00023136"/>
    </source>
</evidence>
<dbReference type="RefSeq" id="WP_094046599.1">
    <property type="nucleotide sequence ID" value="NZ_NKHD01000055.1"/>
</dbReference>
<dbReference type="NCBIfam" id="TIGR00861">
    <property type="entry name" value="MIP"/>
    <property type="match status" value="1"/>
</dbReference>
<comment type="subcellular location">
    <subcellularLocation>
        <location evidence="1">Membrane</location>
        <topology evidence="1">Multi-pass membrane protein</topology>
    </subcellularLocation>
</comment>
<keyword evidence="4 7" id="KW-0812">Transmembrane</keyword>
<dbReference type="PRINTS" id="PR00783">
    <property type="entry name" value="MINTRINSICP"/>
</dbReference>
<keyword evidence="5 8" id="KW-1133">Transmembrane helix</keyword>
<dbReference type="Proteomes" id="UP000215301">
    <property type="component" value="Unassembled WGS sequence"/>
</dbReference>
<dbReference type="AlphaFoldDB" id="A0A231VCM2"/>
<reference evidence="9 10" key="1">
    <citation type="submission" date="2017-06" db="EMBL/GenBank/DDBJ databases">
        <title>Isolation and characterization of a thermophilic and butanogenic Thermoanaerobacterium thermosaccharolyticum M5 capable of efficient degradation of hemicellulose.</title>
        <authorList>
            <person name="Xin F."/>
            <person name="Jiang Y."/>
        </authorList>
    </citation>
    <scope>NUCLEOTIDE SEQUENCE [LARGE SCALE GENOMIC DNA]</scope>
    <source>
        <strain evidence="9 10">M5</strain>
    </source>
</reference>
<protein>
    <submittedName>
        <fullName evidence="9">Aquaporin</fullName>
    </submittedName>
</protein>
<evidence type="ECO:0000313" key="10">
    <source>
        <dbReference type="Proteomes" id="UP000215301"/>
    </source>
</evidence>
<evidence type="ECO:0000256" key="7">
    <source>
        <dbReference type="RuleBase" id="RU000477"/>
    </source>
</evidence>
<dbReference type="GO" id="GO:0015254">
    <property type="term" value="F:glycerol channel activity"/>
    <property type="evidence" value="ECO:0007669"/>
    <property type="project" value="TreeGrafter"/>
</dbReference>
<dbReference type="CDD" id="cd00333">
    <property type="entry name" value="MIP"/>
    <property type="match status" value="1"/>
</dbReference>
<dbReference type="InterPro" id="IPR000425">
    <property type="entry name" value="MIP"/>
</dbReference>
<feature type="transmembrane region" description="Helical" evidence="8">
    <location>
        <begin position="7"/>
        <end position="26"/>
    </location>
</feature>
<keyword evidence="6 8" id="KW-0472">Membrane</keyword>
<gene>
    <name evidence="9" type="ORF">CE561_12630</name>
</gene>
<evidence type="ECO:0000256" key="5">
    <source>
        <dbReference type="ARBA" id="ARBA00022989"/>
    </source>
</evidence>
<evidence type="ECO:0000256" key="3">
    <source>
        <dbReference type="ARBA" id="ARBA00022448"/>
    </source>
</evidence>
<dbReference type="InterPro" id="IPR022357">
    <property type="entry name" value="MIP_CS"/>
</dbReference>
<sequence length="242" mass="25619">MSNIAKYVAEFFGTMILVYLGDSVVANVGLNKTKGQNSGFIVITAAWGLAVMVAVYTVGWISGAHLNPAITLAFAIIGKFPWNLVPGYITGQLLGAIAGAVLVYLTYIDHFAVTDDPTNKLGIFTTIPSIRNMFKNFMAEVLGTAVLLISVLGISNSKNHIVGIQPLLIGLLIWVIGMSLGGPTGLAANPARDLGPRIAHAILPIPGKGNSDWEYGLIVPIFRPIVGGILGAITYQIVINIH</sequence>
<proteinExistence type="inferred from homology"/>
<evidence type="ECO:0000256" key="1">
    <source>
        <dbReference type="ARBA" id="ARBA00004141"/>
    </source>
</evidence>
<dbReference type="EMBL" id="NKHD01000055">
    <property type="protein sequence ID" value="OXT05731.1"/>
    <property type="molecule type" value="Genomic_DNA"/>
</dbReference>
<dbReference type="PANTHER" id="PTHR43829:SF9">
    <property type="entry name" value="AQUAPORIN-9"/>
    <property type="match status" value="1"/>
</dbReference>
<comment type="caution">
    <text evidence="9">The sequence shown here is derived from an EMBL/GenBank/DDBJ whole genome shotgun (WGS) entry which is preliminary data.</text>
</comment>
<evidence type="ECO:0000256" key="4">
    <source>
        <dbReference type="ARBA" id="ARBA00022692"/>
    </source>
</evidence>
<feature type="transmembrane region" description="Helical" evidence="8">
    <location>
        <begin position="167"/>
        <end position="188"/>
    </location>
</feature>
<evidence type="ECO:0000256" key="2">
    <source>
        <dbReference type="ARBA" id="ARBA00006175"/>
    </source>
</evidence>
<organism evidence="9 10">
    <name type="scientific">Thermoanaerobacterium thermosaccharolyticum</name>
    <name type="common">Clostridium thermosaccharolyticum</name>
    <dbReference type="NCBI Taxonomy" id="1517"/>
    <lineage>
        <taxon>Bacteria</taxon>
        <taxon>Bacillati</taxon>
        <taxon>Bacillota</taxon>
        <taxon>Clostridia</taxon>
        <taxon>Thermoanaerobacterales</taxon>
        <taxon>Thermoanaerobacteraceae</taxon>
        <taxon>Thermoanaerobacterium</taxon>
    </lineage>
</organism>
<dbReference type="PROSITE" id="PS00221">
    <property type="entry name" value="MIP"/>
    <property type="match status" value="1"/>
</dbReference>
<keyword evidence="3 7" id="KW-0813">Transport</keyword>
<dbReference type="Pfam" id="PF00230">
    <property type="entry name" value="MIP"/>
    <property type="match status" value="1"/>
</dbReference>
<evidence type="ECO:0000256" key="8">
    <source>
        <dbReference type="SAM" id="Phobius"/>
    </source>
</evidence>
<feature type="transmembrane region" description="Helical" evidence="8">
    <location>
        <begin position="38"/>
        <end position="58"/>
    </location>
</feature>
<feature type="transmembrane region" description="Helical" evidence="8">
    <location>
        <begin position="137"/>
        <end position="155"/>
    </location>
</feature>
<comment type="similarity">
    <text evidence="2 7">Belongs to the MIP/aquaporin (TC 1.A.8) family.</text>
</comment>
<dbReference type="InterPro" id="IPR050363">
    <property type="entry name" value="MIP/Aquaporin"/>
</dbReference>
<dbReference type="Gene3D" id="1.20.1080.10">
    <property type="entry name" value="Glycerol uptake facilitator protein"/>
    <property type="match status" value="1"/>
</dbReference>
<feature type="transmembrane region" description="Helical" evidence="8">
    <location>
        <begin position="88"/>
        <end position="107"/>
    </location>
</feature>
<dbReference type="InterPro" id="IPR023271">
    <property type="entry name" value="Aquaporin-like"/>
</dbReference>
<accession>A0A231VCM2</accession>
<dbReference type="PANTHER" id="PTHR43829">
    <property type="entry name" value="AQUAPORIN OR AQUAGLYCEROPORIN RELATED"/>
    <property type="match status" value="1"/>
</dbReference>
<dbReference type="SUPFAM" id="SSF81338">
    <property type="entry name" value="Aquaporin-like"/>
    <property type="match status" value="1"/>
</dbReference>
<dbReference type="GO" id="GO:0005886">
    <property type="term" value="C:plasma membrane"/>
    <property type="evidence" value="ECO:0007669"/>
    <property type="project" value="TreeGrafter"/>
</dbReference>